<keyword evidence="3" id="KW-1185">Reference proteome</keyword>
<dbReference type="Proteomes" id="UP001597094">
    <property type="component" value="Unassembled WGS sequence"/>
</dbReference>
<sequence>MKKIASTGLMLGAFIFGMASCSQEQGAVEEAQEVNEQQAEGTAMEDQMTNLSDFMTKAASSNMLEIQAGQLAQQKGQMQEVKDYGQMMVTDHQKASDKMMQLAQQKNVVLPDSMSQAHMDKMQELRDKTGRDFDQAYMDLMVSSHEETISLFEDASNNLEDAEVKSFASSTLPTLRQHLDRAKQIQTNVNNNR</sequence>
<feature type="domain" description="DUF4142" evidence="1">
    <location>
        <begin position="52"/>
        <end position="185"/>
    </location>
</feature>
<proteinExistence type="predicted"/>
<gene>
    <name evidence="2" type="ORF">ACFQ2O_12890</name>
</gene>
<organism evidence="2 3">
    <name type="scientific">Pontibacter rugosus</name>
    <dbReference type="NCBI Taxonomy" id="1745966"/>
    <lineage>
        <taxon>Bacteria</taxon>
        <taxon>Pseudomonadati</taxon>
        <taxon>Bacteroidota</taxon>
        <taxon>Cytophagia</taxon>
        <taxon>Cytophagales</taxon>
        <taxon>Hymenobacteraceae</taxon>
        <taxon>Pontibacter</taxon>
    </lineage>
</organism>
<accession>A0ABW3SQB0</accession>
<dbReference type="InterPro" id="IPR012347">
    <property type="entry name" value="Ferritin-like"/>
</dbReference>
<reference evidence="3" key="1">
    <citation type="journal article" date="2019" name="Int. J. Syst. Evol. Microbiol.">
        <title>The Global Catalogue of Microorganisms (GCM) 10K type strain sequencing project: providing services to taxonomists for standard genome sequencing and annotation.</title>
        <authorList>
            <consortium name="The Broad Institute Genomics Platform"/>
            <consortium name="The Broad Institute Genome Sequencing Center for Infectious Disease"/>
            <person name="Wu L."/>
            <person name="Ma J."/>
        </authorList>
    </citation>
    <scope>NUCLEOTIDE SEQUENCE [LARGE SCALE GENOMIC DNA]</scope>
    <source>
        <strain evidence="3">JCM 31319</strain>
    </source>
</reference>
<evidence type="ECO:0000259" key="1">
    <source>
        <dbReference type="Pfam" id="PF13628"/>
    </source>
</evidence>
<dbReference type="InterPro" id="IPR025419">
    <property type="entry name" value="DUF4142"/>
</dbReference>
<dbReference type="EMBL" id="JBHTLD010000115">
    <property type="protein sequence ID" value="MFD1187104.1"/>
    <property type="molecule type" value="Genomic_DNA"/>
</dbReference>
<name>A0ABW3SQB0_9BACT</name>
<dbReference type="RefSeq" id="WP_377528224.1">
    <property type="nucleotide sequence ID" value="NZ_JBHTLD010000115.1"/>
</dbReference>
<evidence type="ECO:0000313" key="2">
    <source>
        <dbReference type="EMBL" id="MFD1187104.1"/>
    </source>
</evidence>
<comment type="caution">
    <text evidence="2">The sequence shown here is derived from an EMBL/GenBank/DDBJ whole genome shotgun (WGS) entry which is preliminary data.</text>
</comment>
<dbReference type="Gene3D" id="1.20.1260.10">
    <property type="match status" value="1"/>
</dbReference>
<dbReference type="Pfam" id="PF13628">
    <property type="entry name" value="DUF4142"/>
    <property type="match status" value="1"/>
</dbReference>
<dbReference type="PANTHER" id="PTHR38593">
    <property type="entry name" value="BLR2558 PROTEIN"/>
    <property type="match status" value="1"/>
</dbReference>
<dbReference type="PROSITE" id="PS51257">
    <property type="entry name" value="PROKAR_LIPOPROTEIN"/>
    <property type="match status" value="1"/>
</dbReference>
<evidence type="ECO:0000313" key="3">
    <source>
        <dbReference type="Proteomes" id="UP001597094"/>
    </source>
</evidence>
<dbReference type="PANTHER" id="PTHR38593:SF1">
    <property type="entry name" value="BLR2558 PROTEIN"/>
    <property type="match status" value="1"/>
</dbReference>
<protein>
    <submittedName>
        <fullName evidence="2">DUF4142 domain-containing protein</fullName>
    </submittedName>
</protein>